<reference evidence="13 14" key="1">
    <citation type="submission" date="2015-04" db="EMBL/GenBank/DDBJ databases">
        <authorList>
            <person name="Heijne W.H."/>
            <person name="Fedorova N.D."/>
            <person name="Nierman W.C."/>
            <person name="Vollebregt A.W."/>
            <person name="Zhao Z."/>
            <person name="Wu L."/>
            <person name="Kumar M."/>
            <person name="Stam H."/>
            <person name="van den Berg M.A."/>
            <person name="Pel H.J."/>
        </authorList>
    </citation>
    <scope>NUCLEOTIDE SEQUENCE [LARGE SCALE GENOMIC DNA]</scope>
    <source>
        <strain evidence="13 14">CBS 393.64</strain>
    </source>
</reference>
<evidence type="ECO:0000256" key="4">
    <source>
        <dbReference type="ARBA" id="ARBA00013533"/>
    </source>
</evidence>
<comment type="function">
    <text evidence="1">Golgi membrane protein involved in vesicular trafficking and spindle migration.</text>
</comment>
<comment type="similarity">
    <text evidence="3">Belongs to the TVP38/TMEM64 family.</text>
</comment>
<dbReference type="EMBL" id="LASV01000297">
    <property type="protein sequence ID" value="KKA20025.1"/>
    <property type="molecule type" value="Genomic_DNA"/>
</dbReference>
<dbReference type="AlphaFoldDB" id="A0A0F4YPI9"/>
<evidence type="ECO:0000256" key="1">
    <source>
        <dbReference type="ARBA" id="ARBA00002978"/>
    </source>
</evidence>
<name>A0A0F4YPI9_RASE3</name>
<protein>
    <recommendedName>
        <fullName evidence="4">Golgi apparatus membrane protein TVP38</fullName>
    </recommendedName>
    <alternativeName>
        <fullName evidence="5">Golgi apparatus membrane protein tvp38</fullName>
    </alternativeName>
</protein>
<organism evidence="13 14">
    <name type="scientific">Rasamsonia emersonii (strain ATCC 16479 / CBS 393.64 / IMI 116815)</name>
    <dbReference type="NCBI Taxonomy" id="1408163"/>
    <lineage>
        <taxon>Eukaryota</taxon>
        <taxon>Fungi</taxon>
        <taxon>Dikarya</taxon>
        <taxon>Ascomycota</taxon>
        <taxon>Pezizomycotina</taxon>
        <taxon>Eurotiomycetes</taxon>
        <taxon>Eurotiomycetidae</taxon>
        <taxon>Eurotiales</taxon>
        <taxon>Trichocomaceae</taxon>
        <taxon>Rasamsonia</taxon>
    </lineage>
</organism>
<dbReference type="GO" id="GO:0000022">
    <property type="term" value="P:mitotic spindle elongation"/>
    <property type="evidence" value="ECO:0007669"/>
    <property type="project" value="TreeGrafter"/>
</dbReference>
<accession>A0A0F4YPI9</accession>
<feature type="region of interest" description="Disordered" evidence="10">
    <location>
        <begin position="363"/>
        <end position="389"/>
    </location>
</feature>
<evidence type="ECO:0000259" key="12">
    <source>
        <dbReference type="Pfam" id="PF09335"/>
    </source>
</evidence>
<feature type="transmembrane region" description="Helical" evidence="11">
    <location>
        <begin position="275"/>
        <end position="296"/>
    </location>
</feature>
<evidence type="ECO:0000313" key="13">
    <source>
        <dbReference type="EMBL" id="KKA20025.1"/>
    </source>
</evidence>
<dbReference type="InterPro" id="IPR051076">
    <property type="entry name" value="Golgi_membrane_TVP38/TMEM64"/>
</dbReference>
<feature type="transmembrane region" description="Helical" evidence="11">
    <location>
        <begin position="159"/>
        <end position="181"/>
    </location>
</feature>
<dbReference type="GO" id="GO:0000139">
    <property type="term" value="C:Golgi membrane"/>
    <property type="evidence" value="ECO:0007669"/>
    <property type="project" value="UniProtKB-SubCell"/>
</dbReference>
<evidence type="ECO:0000256" key="7">
    <source>
        <dbReference type="ARBA" id="ARBA00022989"/>
    </source>
</evidence>
<feature type="region of interest" description="Disordered" evidence="10">
    <location>
        <begin position="1"/>
        <end position="25"/>
    </location>
</feature>
<evidence type="ECO:0000256" key="11">
    <source>
        <dbReference type="SAM" id="Phobius"/>
    </source>
</evidence>
<dbReference type="PANTHER" id="PTHR47549:SF1">
    <property type="entry name" value="GOLGI APPARATUS MEMBRANE PROTEIN TVP38"/>
    <property type="match status" value="1"/>
</dbReference>
<comment type="caution">
    <text evidence="13">The sequence shown here is derived from an EMBL/GenBank/DDBJ whole genome shotgun (WGS) entry which is preliminary data.</text>
</comment>
<evidence type="ECO:0000256" key="10">
    <source>
        <dbReference type="SAM" id="MobiDB-lite"/>
    </source>
</evidence>
<keyword evidence="14" id="KW-1185">Reference proteome</keyword>
<feature type="transmembrane region" description="Helical" evidence="11">
    <location>
        <begin position="122"/>
        <end position="153"/>
    </location>
</feature>
<feature type="domain" description="VTT" evidence="12">
    <location>
        <begin position="147"/>
        <end position="257"/>
    </location>
</feature>
<feature type="transmembrane region" description="Helical" evidence="11">
    <location>
        <begin position="83"/>
        <end position="110"/>
    </location>
</feature>
<evidence type="ECO:0000256" key="8">
    <source>
        <dbReference type="ARBA" id="ARBA00023034"/>
    </source>
</evidence>
<proteinExistence type="inferred from homology"/>
<evidence type="ECO:0000256" key="6">
    <source>
        <dbReference type="ARBA" id="ARBA00022692"/>
    </source>
</evidence>
<evidence type="ECO:0000313" key="14">
    <source>
        <dbReference type="Proteomes" id="UP000053958"/>
    </source>
</evidence>
<gene>
    <name evidence="13" type="ORF">T310_5968</name>
</gene>
<feature type="transmembrane region" description="Helical" evidence="11">
    <location>
        <begin position="238"/>
        <end position="255"/>
    </location>
</feature>
<feature type="compositionally biased region" description="Acidic residues" evidence="10">
    <location>
        <begin position="363"/>
        <end position="372"/>
    </location>
</feature>
<sequence length="423" mass="46685">MPADYESTARALSLPVTSPEESDSPLFASIRPQWSHSSIGRRGSLPISVREAATFRDQIINQAQSSWRALRKRWEKMTLGQKALAVFAFMLSAALGVGFMIFTGKIFVWLGPVAEKWEHAPLAYILLWLGVFTVSFPPLVGWSTLGTIMGFVFGFWKGWIVYTTATVVGSTCAFIVSRTVLSKFVHRLMEHDKRFAALALTLKYDGLKLLCMIRLCPLPYSICNGAISTFPTVHPLRYGLATAIISPKLMVPAFIGSRLRILSGNNEEMSAGSKAVNIISIIVSICIGVGTGIYIYRRTLARAKQLEAEERAGIRQSLHDDHAAHRPHPAFSDDPEANVAAAPLARDEEHMDFHDDIDEDNVDIVVDGDDDNVSNGDATSGKPYKDNTVSYRDEFTDNDSDIFRDGDGTNTETYGLHTHVRAA</sequence>
<dbReference type="OrthoDB" id="166803at2759"/>
<dbReference type="PANTHER" id="PTHR47549">
    <property type="entry name" value="GOLGI APPARATUS MEMBRANE PROTEIN TVP38-RELATED"/>
    <property type="match status" value="1"/>
</dbReference>
<evidence type="ECO:0000256" key="2">
    <source>
        <dbReference type="ARBA" id="ARBA00004653"/>
    </source>
</evidence>
<dbReference type="GeneID" id="25318288"/>
<keyword evidence="7 11" id="KW-1133">Transmembrane helix</keyword>
<keyword evidence="9 11" id="KW-0472">Membrane</keyword>
<dbReference type="GO" id="GO:0016192">
    <property type="term" value="P:vesicle-mediated transport"/>
    <property type="evidence" value="ECO:0007669"/>
    <property type="project" value="TreeGrafter"/>
</dbReference>
<dbReference type="Proteomes" id="UP000053958">
    <property type="component" value="Unassembled WGS sequence"/>
</dbReference>
<keyword evidence="6 11" id="KW-0812">Transmembrane</keyword>
<dbReference type="RefSeq" id="XP_013326637.1">
    <property type="nucleotide sequence ID" value="XM_013471183.1"/>
</dbReference>
<dbReference type="Pfam" id="PF09335">
    <property type="entry name" value="VTT_dom"/>
    <property type="match status" value="1"/>
</dbReference>
<dbReference type="STRING" id="1408163.A0A0F4YPI9"/>
<evidence type="ECO:0000256" key="9">
    <source>
        <dbReference type="ARBA" id="ARBA00023136"/>
    </source>
</evidence>
<evidence type="ECO:0000256" key="5">
    <source>
        <dbReference type="ARBA" id="ARBA00020673"/>
    </source>
</evidence>
<comment type="subcellular location">
    <subcellularLocation>
        <location evidence="2">Golgi apparatus membrane</location>
        <topology evidence="2">Multi-pass membrane protein</topology>
    </subcellularLocation>
</comment>
<evidence type="ECO:0000256" key="3">
    <source>
        <dbReference type="ARBA" id="ARBA00008640"/>
    </source>
</evidence>
<dbReference type="InterPro" id="IPR032816">
    <property type="entry name" value="VTT_dom"/>
</dbReference>
<keyword evidence="8" id="KW-0333">Golgi apparatus</keyword>